<proteinExistence type="predicted"/>
<protein>
    <submittedName>
        <fullName evidence="1">Uncharacterized protein</fullName>
    </submittedName>
</protein>
<sequence length="441" mass="48780">MRKTLIIALVAVTFVGSNCYGQSFKDKLKAKAAAASKPGGNAAGAVKGGTTIHLMEAERGNTKLQLEEGENNGRKILAINGAMYTWQDEPSATLGKKIYFSTAGLYVMEYDANSWVSVMPDKQLGKGEFTKFMFSNFYSSDAAKVKTMTKAKVEAYASDLSKQIMAPSASGPSKGGNGTYSAATPIKFAGNAYEEMEVTFEEGAVKNIIIKLIKSGKDVSTDTYMHMPEFSKLIGTEIYANSRSHLNQYIFVDKPGVLIWAQYKHGGLGNQLWEKYDYYNVYAMDKQVVRGIIASEAKQKEIDAKVANWSKTIKDVEDKRRAAETADKIANQRLPKEGMVDNNLKAETLAAAQAWAASWKWVETVTKAYFTGADWYIVRHKLTGIILRREIRGVIVMSRPDGMCSFHYAVFAQEYDGSKYNKVYTAGITPGQIKLNCEHAK</sequence>
<reference evidence="1 2" key="1">
    <citation type="submission" date="2019-08" db="EMBL/GenBank/DDBJ databases">
        <title>Genome of Vicingus serpentipes NCIMB 15042.</title>
        <authorList>
            <person name="Bowman J.P."/>
        </authorList>
    </citation>
    <scope>NUCLEOTIDE SEQUENCE [LARGE SCALE GENOMIC DNA]</scope>
    <source>
        <strain evidence="1 2">NCIMB 15042</strain>
    </source>
</reference>
<keyword evidence="2" id="KW-1185">Reference proteome</keyword>
<gene>
    <name evidence="1" type="ORF">FRY74_06800</name>
</gene>
<dbReference type="Proteomes" id="UP000321721">
    <property type="component" value="Unassembled WGS sequence"/>
</dbReference>
<comment type="caution">
    <text evidence="1">The sequence shown here is derived from an EMBL/GenBank/DDBJ whole genome shotgun (WGS) entry which is preliminary data.</text>
</comment>
<dbReference type="AlphaFoldDB" id="A0A5C6RTY6"/>
<organism evidence="1 2">
    <name type="scientific">Vicingus serpentipes</name>
    <dbReference type="NCBI Taxonomy" id="1926625"/>
    <lineage>
        <taxon>Bacteria</taxon>
        <taxon>Pseudomonadati</taxon>
        <taxon>Bacteroidota</taxon>
        <taxon>Flavobacteriia</taxon>
        <taxon>Flavobacteriales</taxon>
        <taxon>Vicingaceae</taxon>
        <taxon>Vicingus</taxon>
    </lineage>
</organism>
<accession>A0A5C6RTY6</accession>
<evidence type="ECO:0000313" key="2">
    <source>
        <dbReference type="Proteomes" id="UP000321721"/>
    </source>
</evidence>
<dbReference type="RefSeq" id="WP_147099889.1">
    <property type="nucleotide sequence ID" value="NZ_VOOS01000003.1"/>
</dbReference>
<evidence type="ECO:0000313" key="1">
    <source>
        <dbReference type="EMBL" id="TXB65130.1"/>
    </source>
</evidence>
<dbReference type="OrthoDB" id="1190150at2"/>
<name>A0A5C6RTY6_9FLAO</name>
<dbReference type="EMBL" id="VOOS01000003">
    <property type="protein sequence ID" value="TXB65130.1"/>
    <property type="molecule type" value="Genomic_DNA"/>
</dbReference>